<evidence type="ECO:0000256" key="2">
    <source>
        <dbReference type="SAM" id="MobiDB-lite"/>
    </source>
</evidence>
<dbReference type="InterPro" id="IPR042287">
    <property type="entry name" value="FhaA_N_sf"/>
</dbReference>
<proteinExistence type="predicted"/>
<organism evidence="4 5">
    <name type="scientific">Antricoccus suffuscus</name>
    <dbReference type="NCBI Taxonomy" id="1629062"/>
    <lineage>
        <taxon>Bacteria</taxon>
        <taxon>Bacillati</taxon>
        <taxon>Actinomycetota</taxon>
        <taxon>Actinomycetes</taxon>
        <taxon>Geodermatophilales</taxon>
        <taxon>Antricoccaceae</taxon>
        <taxon>Antricoccus</taxon>
    </lineage>
</organism>
<dbReference type="EMBL" id="PVUE01000004">
    <property type="protein sequence ID" value="PRZ42789.1"/>
    <property type="molecule type" value="Genomic_DNA"/>
</dbReference>
<gene>
    <name evidence="4" type="ORF">CLV47_104136</name>
</gene>
<dbReference type="Gene3D" id="2.60.200.20">
    <property type="match status" value="1"/>
</dbReference>
<evidence type="ECO:0000313" key="5">
    <source>
        <dbReference type="Proteomes" id="UP000237752"/>
    </source>
</evidence>
<dbReference type="PROSITE" id="PS50006">
    <property type="entry name" value="FHA_DOMAIN"/>
    <property type="match status" value="1"/>
</dbReference>
<accession>A0A2T1A2F8</accession>
<evidence type="ECO:0000313" key="4">
    <source>
        <dbReference type="EMBL" id="PRZ42789.1"/>
    </source>
</evidence>
<evidence type="ECO:0000256" key="1">
    <source>
        <dbReference type="ARBA" id="ARBA00022553"/>
    </source>
</evidence>
<dbReference type="Gene3D" id="3.30.2320.60">
    <property type="entry name" value="FhaA, phosphopeptide-binding domain (DUF3662)"/>
    <property type="match status" value="1"/>
</dbReference>
<dbReference type="Pfam" id="PF00498">
    <property type="entry name" value="FHA"/>
    <property type="match status" value="1"/>
</dbReference>
<dbReference type="OrthoDB" id="151099at2"/>
<dbReference type="Pfam" id="PF12401">
    <property type="entry name" value="FhaA_N"/>
    <property type="match status" value="1"/>
</dbReference>
<dbReference type="Proteomes" id="UP000237752">
    <property type="component" value="Unassembled WGS sequence"/>
</dbReference>
<dbReference type="InterPro" id="IPR008984">
    <property type="entry name" value="SMAD_FHA_dom_sf"/>
</dbReference>
<keyword evidence="1" id="KW-0597">Phosphoprotein</keyword>
<dbReference type="InterPro" id="IPR000253">
    <property type="entry name" value="FHA_dom"/>
</dbReference>
<dbReference type="PANTHER" id="PTHR23308">
    <property type="entry name" value="NUCLEAR INHIBITOR OF PROTEIN PHOSPHATASE-1"/>
    <property type="match status" value="1"/>
</dbReference>
<feature type="domain" description="FHA" evidence="3">
    <location>
        <begin position="199"/>
        <end position="248"/>
    </location>
</feature>
<dbReference type="AlphaFoldDB" id="A0A2T1A2F8"/>
<dbReference type="SMART" id="SM00240">
    <property type="entry name" value="FHA"/>
    <property type="match status" value="1"/>
</dbReference>
<comment type="caution">
    <text evidence="4">The sequence shown here is derived from an EMBL/GenBank/DDBJ whole genome shotgun (WGS) entry which is preliminary data.</text>
</comment>
<feature type="region of interest" description="Disordered" evidence="2">
    <location>
        <begin position="119"/>
        <end position="175"/>
    </location>
</feature>
<dbReference type="RefSeq" id="WP_106348323.1">
    <property type="nucleotide sequence ID" value="NZ_PVUE01000004.1"/>
</dbReference>
<dbReference type="InterPro" id="IPR022128">
    <property type="entry name" value="FhaA_N"/>
</dbReference>
<keyword evidence="5" id="KW-1185">Reference proteome</keyword>
<evidence type="ECO:0000259" key="3">
    <source>
        <dbReference type="PROSITE" id="PS50006"/>
    </source>
</evidence>
<dbReference type="SUPFAM" id="SSF49879">
    <property type="entry name" value="SMAD/FHA domain"/>
    <property type="match status" value="1"/>
</dbReference>
<name>A0A2T1A2F8_9ACTN</name>
<reference evidence="4 5" key="1">
    <citation type="submission" date="2018-03" db="EMBL/GenBank/DDBJ databases">
        <title>Genomic Encyclopedia of Archaeal and Bacterial Type Strains, Phase II (KMG-II): from individual species to whole genera.</title>
        <authorList>
            <person name="Goeker M."/>
        </authorList>
    </citation>
    <scope>NUCLEOTIDE SEQUENCE [LARGE SCALE GENOMIC DNA]</scope>
    <source>
        <strain evidence="4 5">DSM 100065</strain>
    </source>
</reference>
<protein>
    <submittedName>
        <fullName evidence="4">PSer/pThr/pTyr-binding forkhead associated (FHA) protein</fullName>
    </submittedName>
</protein>
<dbReference type="CDD" id="cd00060">
    <property type="entry name" value="FHA"/>
    <property type="match status" value="1"/>
</dbReference>
<dbReference type="InterPro" id="IPR050923">
    <property type="entry name" value="Cell_Proc_Reg/RNA_Proc"/>
</dbReference>
<sequence length="276" mass="30041">MGVFSRFERKLENTVGNAFARVFKGKVHPSEIARALKIDADDNKVIVGHDRVMVPNRYVVQLGATDYDHLHEWETQLTRSLSDMVREHAASEGWSTYGQIKIQFARQDSLSTGVFHVQSSVSGNKDSMPPPPPPVSRSTAPPIAAPPPPIPRSNDDDEPSTRLIGRQPAAPPSPAPAAYQHLIVVDGPNTKHVLKNGKNVIGRGSAADIQITDTGVSRLHAQVVVDQQGADVQDLQSTNGTHVNGRKVSSQRLTHGDVIRLGHSVLVYRYEPGDGR</sequence>